<feature type="domain" description="Alanyl-tRNA synthetase class IIc N-terminal" evidence="1">
    <location>
        <begin position="29"/>
        <end position="68"/>
    </location>
</feature>
<evidence type="ECO:0000313" key="2">
    <source>
        <dbReference type="EMBL" id="VDO47511.1"/>
    </source>
</evidence>
<proteinExistence type="predicted"/>
<dbReference type="GO" id="GO:0006419">
    <property type="term" value="P:alanyl-tRNA aminoacylation"/>
    <property type="evidence" value="ECO:0007669"/>
    <property type="project" value="InterPro"/>
</dbReference>
<evidence type="ECO:0000313" key="4">
    <source>
        <dbReference type="WBParaSite" id="BTMF_0001599001-mRNA-1"/>
    </source>
</evidence>
<dbReference type="GO" id="GO:0004813">
    <property type="term" value="F:alanine-tRNA ligase activity"/>
    <property type="evidence" value="ECO:0007669"/>
    <property type="project" value="InterPro"/>
</dbReference>
<evidence type="ECO:0000259" key="1">
    <source>
        <dbReference type="Pfam" id="PF01411"/>
    </source>
</evidence>
<dbReference type="Pfam" id="PF01411">
    <property type="entry name" value="tRNA-synt_2c"/>
    <property type="match status" value="1"/>
</dbReference>
<dbReference type="GO" id="GO:0002161">
    <property type="term" value="F:aminoacyl-tRNA deacylase activity"/>
    <property type="evidence" value="ECO:0007669"/>
    <property type="project" value="TreeGrafter"/>
</dbReference>
<dbReference type="PANTHER" id="PTHR11777">
    <property type="entry name" value="ALANYL-TRNA SYNTHETASE"/>
    <property type="match status" value="1"/>
</dbReference>
<protein>
    <submittedName>
        <fullName evidence="4">tRNA-synt_2c domain-containing protein</fullName>
    </submittedName>
</protein>
<organism evidence="4">
    <name type="scientific">Brugia timori</name>
    <dbReference type="NCBI Taxonomy" id="42155"/>
    <lineage>
        <taxon>Eukaryota</taxon>
        <taxon>Metazoa</taxon>
        <taxon>Ecdysozoa</taxon>
        <taxon>Nematoda</taxon>
        <taxon>Chromadorea</taxon>
        <taxon>Rhabditida</taxon>
        <taxon>Spirurina</taxon>
        <taxon>Spiruromorpha</taxon>
        <taxon>Filarioidea</taxon>
        <taxon>Onchocercidae</taxon>
        <taxon>Brugia</taxon>
    </lineage>
</organism>
<evidence type="ECO:0000313" key="3">
    <source>
        <dbReference type="Proteomes" id="UP000280834"/>
    </source>
</evidence>
<dbReference type="GO" id="GO:0005739">
    <property type="term" value="C:mitochondrion"/>
    <property type="evidence" value="ECO:0007669"/>
    <property type="project" value="TreeGrafter"/>
</dbReference>
<dbReference type="InterPro" id="IPR018164">
    <property type="entry name" value="Ala-tRNA-synth_IIc_N"/>
</dbReference>
<reference evidence="4" key="1">
    <citation type="submission" date="2017-02" db="UniProtKB">
        <authorList>
            <consortium name="WormBaseParasite"/>
        </authorList>
    </citation>
    <scope>IDENTIFICATION</scope>
</reference>
<accession>A0A0R3R7I8</accession>
<sequence>MNKLWSNTAYYIWATSCLRVHIRRLSAQQIRLSFLEYFKEHNHTYVPSSSVIPEDDSSVTFVNAGMNQVYTLNFS</sequence>
<dbReference type="InterPro" id="IPR045864">
    <property type="entry name" value="aa-tRNA-synth_II/BPL/LPL"/>
</dbReference>
<dbReference type="AlphaFoldDB" id="A0A0R3R7I8"/>
<dbReference type="EMBL" id="UZAG01020673">
    <property type="protein sequence ID" value="VDO47511.1"/>
    <property type="molecule type" value="Genomic_DNA"/>
</dbReference>
<dbReference type="GO" id="GO:0005524">
    <property type="term" value="F:ATP binding"/>
    <property type="evidence" value="ECO:0007669"/>
    <property type="project" value="InterPro"/>
</dbReference>
<gene>
    <name evidence="2" type="ORF">BTMF_LOCUS13972</name>
</gene>
<keyword evidence="3" id="KW-1185">Reference proteome</keyword>
<name>A0A0R3R7I8_9BILA</name>
<dbReference type="Gene3D" id="3.30.930.10">
    <property type="entry name" value="Bira Bifunctional Protein, Domain 2"/>
    <property type="match status" value="1"/>
</dbReference>
<dbReference type="InterPro" id="IPR050058">
    <property type="entry name" value="Ala-tRNA_ligase"/>
</dbReference>
<reference evidence="2 3" key="2">
    <citation type="submission" date="2018-11" db="EMBL/GenBank/DDBJ databases">
        <authorList>
            <consortium name="Pathogen Informatics"/>
        </authorList>
    </citation>
    <scope>NUCLEOTIDE SEQUENCE [LARGE SCALE GENOMIC DNA]</scope>
</reference>
<dbReference type="WBParaSite" id="BTMF_0001599001-mRNA-1">
    <property type="protein sequence ID" value="BTMF_0001599001-mRNA-1"/>
    <property type="gene ID" value="BTMF_0001599001"/>
</dbReference>
<dbReference type="STRING" id="42155.A0A0R3R7I8"/>
<dbReference type="PROSITE" id="PS51257">
    <property type="entry name" value="PROKAR_LIPOPROTEIN"/>
    <property type="match status" value="1"/>
</dbReference>
<dbReference type="SUPFAM" id="SSF55681">
    <property type="entry name" value="Class II aaRS and biotin synthetases"/>
    <property type="match status" value="1"/>
</dbReference>
<dbReference type="Proteomes" id="UP000280834">
    <property type="component" value="Unassembled WGS sequence"/>
</dbReference>
<dbReference type="PANTHER" id="PTHR11777:SF9">
    <property type="entry name" value="ALANINE--TRNA LIGASE, CYTOPLASMIC"/>
    <property type="match status" value="1"/>
</dbReference>